<evidence type="ECO:0000256" key="12">
    <source>
        <dbReference type="ARBA" id="ARBA00023012"/>
    </source>
</evidence>
<dbReference type="PANTHER" id="PTHR24421">
    <property type="entry name" value="NITRATE/NITRITE SENSOR PROTEIN NARX-RELATED"/>
    <property type="match status" value="1"/>
</dbReference>
<dbReference type="AlphaFoldDB" id="A0A238HHX8"/>
<feature type="domain" description="Histidine kinase" evidence="17">
    <location>
        <begin position="431"/>
        <end position="624"/>
    </location>
</feature>
<reference evidence="20 21" key="2">
    <citation type="submission" date="2017-06" db="EMBL/GenBank/DDBJ databases">
        <authorList>
            <person name="Kim H.J."/>
            <person name="Triplett B.A."/>
        </authorList>
    </citation>
    <scope>NUCLEOTIDE SEQUENCE [LARGE SCALE GENOMIC DNA]</scope>
    <source>
        <strain evidence="20">Kingella_eburonensis</strain>
    </source>
</reference>
<dbReference type="InterPro" id="IPR036890">
    <property type="entry name" value="HATPase_C_sf"/>
</dbReference>
<dbReference type="Gene3D" id="1.20.120.960">
    <property type="entry name" value="Histidine kinase NarX, sensor domain"/>
    <property type="match status" value="1"/>
</dbReference>
<dbReference type="PROSITE" id="PS50109">
    <property type="entry name" value="HIS_KIN"/>
    <property type="match status" value="1"/>
</dbReference>
<evidence type="ECO:0000259" key="18">
    <source>
        <dbReference type="PROSITE" id="PS50885"/>
    </source>
</evidence>
<dbReference type="InterPro" id="IPR011712">
    <property type="entry name" value="Sig_transdc_His_kin_sub3_dim/P"/>
</dbReference>
<dbReference type="Pfam" id="PF07730">
    <property type="entry name" value="HisKA_3"/>
    <property type="match status" value="1"/>
</dbReference>
<keyword evidence="9 14" id="KW-0418">Kinase</keyword>
<dbReference type="SUPFAM" id="SSF55781">
    <property type="entry name" value="GAF domain-like"/>
    <property type="match status" value="1"/>
</dbReference>
<accession>A0A238HHX8</accession>
<evidence type="ECO:0000256" key="4">
    <source>
        <dbReference type="ARBA" id="ARBA00022519"/>
    </source>
</evidence>
<keyword evidence="8 14" id="KW-0547">Nucleotide-binding</keyword>
<keyword evidence="7 16" id="KW-0812">Transmembrane</keyword>
<evidence type="ECO:0000256" key="10">
    <source>
        <dbReference type="ARBA" id="ARBA00022840"/>
    </source>
</evidence>
<sequence length="628" mass="72399">MISKSLVVRLKLLTALWLASTLFSITFTLVLSWRLEGGAAAINDTGGLRKQTYHLVLLIAKETSQRTIDEKFHEFEKTLQTLKKGDPLRPLFLPNDANVRQLLADVEQTWQQQINPHFQAAYQNHGALNREKIDTFINKIEMLTRAIEKINSKYINWLRAFQFSLMIFTIIAVFVIVILLYSWIINPLQKLQIALNEVHSGKIGIQVPVENLTEFAALDTGFNRMSAHLQELYGNLEQQVSDKTHDLEQKNYTLQTLYFFSHFLNQAQTATEASQVFLEKIIELVPAQAGSIRLIDLKRQRLDLIAHVRLPEHLQTAEACQRIDSLCGQTVQQPEWQPIFFHKAGARAVEIHETTCHQLGFNYLRVFKIRYNAQDLGIMALYFNEEYNFNNLADLLDSLCYQLGSAVSNIRLAEESRQLAVMQERNLMAQGLHDSIAQTLTFLNLQVQMLESALNAKEQEQAEENLQFIKDGVQECYEDVRELLLNFRTKITRKEFSEAVETLTQRFEQQTHVRTNVQWQGNGLPLSSEQQLQFIFILQESLSNVRKHAHAQNVQITFENYDDFSMTIEDDGQGFDLARLENLSGSHVGLNIMRERALRIHAHFEIKSALQEHTVIHLTLPKKERVLE</sequence>
<dbReference type="SMART" id="SM00387">
    <property type="entry name" value="HATPase_c"/>
    <property type="match status" value="1"/>
</dbReference>
<dbReference type="Pfam" id="PF02518">
    <property type="entry name" value="HATPase_c"/>
    <property type="match status" value="1"/>
</dbReference>
<dbReference type="Gene3D" id="3.30.565.10">
    <property type="entry name" value="Histidine kinase-like ATPase, C-terminal domain"/>
    <property type="match status" value="1"/>
</dbReference>
<dbReference type="GO" id="GO:0005886">
    <property type="term" value="C:plasma membrane"/>
    <property type="evidence" value="ECO:0007669"/>
    <property type="project" value="UniProtKB-SubCell"/>
</dbReference>
<dbReference type="OrthoDB" id="9811306at2"/>
<evidence type="ECO:0000313" key="19">
    <source>
        <dbReference type="EMBL" id="SMQ12992.1"/>
    </source>
</evidence>
<dbReference type="SUPFAM" id="SSF158472">
    <property type="entry name" value="HAMP domain-like"/>
    <property type="match status" value="1"/>
</dbReference>
<dbReference type="Gene3D" id="1.20.5.1930">
    <property type="match status" value="1"/>
</dbReference>
<keyword evidence="5" id="KW-0597">Phosphoprotein</keyword>
<comment type="subcellular location">
    <subcellularLocation>
        <location evidence="2">Cell inner membrane</location>
        <topology evidence="2">Multi-pass membrane protein</topology>
    </subcellularLocation>
</comment>
<feature type="transmembrane region" description="Helical" evidence="16">
    <location>
        <begin position="12"/>
        <end position="33"/>
    </location>
</feature>
<dbReference type="CDD" id="cd06225">
    <property type="entry name" value="HAMP"/>
    <property type="match status" value="1"/>
</dbReference>
<gene>
    <name evidence="19" type="primary">narX</name>
    <name evidence="19" type="ORF">KEBURONENSIS_00361</name>
    <name evidence="20" type="ORF">KEBURONENSIS_01503</name>
</gene>
<dbReference type="GO" id="GO:0005524">
    <property type="term" value="F:ATP binding"/>
    <property type="evidence" value="ECO:0007669"/>
    <property type="project" value="UniProtKB-UniRule"/>
</dbReference>
<keyword evidence="13 14" id="KW-0472">Membrane</keyword>
<keyword evidence="10 14" id="KW-0067">ATP-binding</keyword>
<comment type="catalytic activity">
    <reaction evidence="1 14">
        <text>ATP + protein L-histidine = ADP + protein N-phospho-L-histidine.</text>
        <dbReference type="EC" id="2.7.13.3"/>
    </reaction>
</comment>
<dbReference type="InterPro" id="IPR016380">
    <property type="entry name" value="Sig_transdc_His_kin_NarX/NarQ"/>
</dbReference>
<keyword evidence="11 16" id="KW-1133">Transmembrane helix</keyword>
<dbReference type="InterPro" id="IPR029095">
    <property type="entry name" value="NarX-like_N"/>
</dbReference>
<feature type="coiled-coil region" evidence="15">
    <location>
        <begin position="440"/>
        <end position="467"/>
    </location>
</feature>
<proteinExistence type="predicted"/>
<dbReference type="EMBL" id="FXUV01000041">
    <property type="protein sequence ID" value="SMQ12992.1"/>
    <property type="molecule type" value="Genomic_DNA"/>
</dbReference>
<keyword evidence="21" id="KW-1185">Reference proteome</keyword>
<dbReference type="InterPro" id="IPR042295">
    <property type="entry name" value="NarX-like_N_sf"/>
</dbReference>
<evidence type="ECO:0000256" key="14">
    <source>
        <dbReference type="PIRNR" id="PIRNR003167"/>
    </source>
</evidence>
<feature type="transmembrane region" description="Helical" evidence="16">
    <location>
        <begin position="163"/>
        <end position="184"/>
    </location>
</feature>
<dbReference type="InterPro" id="IPR050482">
    <property type="entry name" value="Sensor_HK_TwoCompSys"/>
</dbReference>
<evidence type="ECO:0000256" key="5">
    <source>
        <dbReference type="ARBA" id="ARBA00022553"/>
    </source>
</evidence>
<dbReference type="RefSeq" id="WP_095063100.1">
    <property type="nucleotide sequence ID" value="NZ_FXUV02000031.1"/>
</dbReference>
<keyword evidence="4 14" id="KW-0997">Cell inner membrane</keyword>
<dbReference type="EC" id="2.7.13.3" evidence="14"/>
<dbReference type="STRING" id="1522312.GCA_900177895_01175"/>
<dbReference type="InterPro" id="IPR005467">
    <property type="entry name" value="His_kinase_dom"/>
</dbReference>
<dbReference type="InterPro" id="IPR029016">
    <property type="entry name" value="GAF-like_dom_sf"/>
</dbReference>
<organism evidence="19">
    <name type="scientific">Kingella negevensis</name>
    <dbReference type="NCBI Taxonomy" id="1522312"/>
    <lineage>
        <taxon>Bacteria</taxon>
        <taxon>Pseudomonadati</taxon>
        <taxon>Pseudomonadota</taxon>
        <taxon>Betaproteobacteria</taxon>
        <taxon>Neisseriales</taxon>
        <taxon>Neisseriaceae</taxon>
        <taxon>Kingella</taxon>
    </lineage>
</organism>
<dbReference type="GO" id="GO:0046983">
    <property type="term" value="F:protein dimerization activity"/>
    <property type="evidence" value="ECO:0007669"/>
    <property type="project" value="UniProtKB-UniRule"/>
</dbReference>
<evidence type="ECO:0000256" key="11">
    <source>
        <dbReference type="ARBA" id="ARBA00022989"/>
    </source>
</evidence>
<dbReference type="PANTHER" id="PTHR24421:SF10">
    <property type="entry name" value="NITRATE_NITRITE SENSOR PROTEIN NARQ"/>
    <property type="match status" value="1"/>
</dbReference>
<keyword evidence="12 14" id="KW-0902">Two-component regulatory system</keyword>
<keyword evidence="6 14" id="KW-0808">Transferase</keyword>
<dbReference type="Pfam" id="PF13675">
    <property type="entry name" value="PilJ"/>
    <property type="match status" value="1"/>
</dbReference>
<protein>
    <recommendedName>
        <fullName evidence="14">Sensor protein</fullName>
        <ecNumber evidence="14">2.7.13.3</ecNumber>
    </recommendedName>
</protein>
<keyword evidence="3 14" id="KW-1003">Cell membrane</keyword>
<evidence type="ECO:0000313" key="21">
    <source>
        <dbReference type="Proteomes" id="UP000215450"/>
    </source>
</evidence>
<reference evidence="19" key="1">
    <citation type="submission" date="2017-05" db="EMBL/GenBank/DDBJ databases">
        <authorList>
            <person name="Song R."/>
            <person name="Chenine A.L."/>
            <person name="Ruprecht R.M."/>
        </authorList>
    </citation>
    <scope>NUCLEOTIDE SEQUENCE</scope>
    <source>
        <strain evidence="19">Kingella_eburonensis</strain>
    </source>
</reference>
<evidence type="ECO:0000256" key="16">
    <source>
        <dbReference type="SAM" id="Phobius"/>
    </source>
</evidence>
<dbReference type="InterPro" id="IPR003594">
    <property type="entry name" value="HATPase_dom"/>
</dbReference>
<evidence type="ECO:0000256" key="6">
    <source>
        <dbReference type="ARBA" id="ARBA00022679"/>
    </source>
</evidence>
<dbReference type="GO" id="GO:0000155">
    <property type="term" value="F:phosphorelay sensor kinase activity"/>
    <property type="evidence" value="ECO:0007669"/>
    <property type="project" value="UniProtKB-UniRule"/>
</dbReference>
<evidence type="ECO:0000256" key="2">
    <source>
        <dbReference type="ARBA" id="ARBA00004429"/>
    </source>
</evidence>
<evidence type="ECO:0000256" key="15">
    <source>
        <dbReference type="SAM" id="Coils"/>
    </source>
</evidence>
<evidence type="ECO:0000256" key="3">
    <source>
        <dbReference type="ARBA" id="ARBA00022475"/>
    </source>
</evidence>
<evidence type="ECO:0000256" key="8">
    <source>
        <dbReference type="ARBA" id="ARBA00022741"/>
    </source>
</evidence>
<dbReference type="SMART" id="SM00304">
    <property type="entry name" value="HAMP"/>
    <property type="match status" value="1"/>
</dbReference>
<dbReference type="Gene3D" id="3.30.450.40">
    <property type="match status" value="1"/>
</dbReference>
<evidence type="ECO:0000256" key="1">
    <source>
        <dbReference type="ARBA" id="ARBA00000085"/>
    </source>
</evidence>
<dbReference type="EMBL" id="FXUV02000031">
    <property type="protein sequence ID" value="SNB72928.1"/>
    <property type="molecule type" value="Genomic_DNA"/>
</dbReference>
<evidence type="ECO:0000313" key="20">
    <source>
        <dbReference type="EMBL" id="SNB72928.1"/>
    </source>
</evidence>
<name>A0A238HHX8_9NEIS</name>
<evidence type="ECO:0000256" key="13">
    <source>
        <dbReference type="ARBA" id="ARBA00023136"/>
    </source>
</evidence>
<dbReference type="InterPro" id="IPR003660">
    <property type="entry name" value="HAMP_dom"/>
</dbReference>
<dbReference type="CDD" id="cd16917">
    <property type="entry name" value="HATPase_UhpB-NarQ-NarX-like"/>
    <property type="match status" value="1"/>
</dbReference>
<feature type="domain" description="HAMP" evidence="18">
    <location>
        <begin position="182"/>
        <end position="234"/>
    </location>
</feature>
<dbReference type="Proteomes" id="UP000215450">
    <property type="component" value="Unassembled WGS sequence"/>
</dbReference>
<dbReference type="PIRSF" id="PIRSF003167">
    <property type="entry name" value="STHK_NarX/NarQ"/>
    <property type="match status" value="1"/>
</dbReference>
<keyword evidence="15" id="KW-0175">Coiled coil</keyword>
<evidence type="ECO:0000256" key="9">
    <source>
        <dbReference type="ARBA" id="ARBA00022777"/>
    </source>
</evidence>
<evidence type="ECO:0000259" key="17">
    <source>
        <dbReference type="PROSITE" id="PS50109"/>
    </source>
</evidence>
<dbReference type="SUPFAM" id="SSF55874">
    <property type="entry name" value="ATPase domain of HSP90 chaperone/DNA topoisomerase II/histidine kinase"/>
    <property type="match status" value="1"/>
</dbReference>
<dbReference type="PROSITE" id="PS50885">
    <property type="entry name" value="HAMP"/>
    <property type="match status" value="1"/>
</dbReference>
<evidence type="ECO:0000256" key="7">
    <source>
        <dbReference type="ARBA" id="ARBA00022692"/>
    </source>
</evidence>